<dbReference type="InterPro" id="IPR020846">
    <property type="entry name" value="MFS_dom"/>
</dbReference>
<evidence type="ECO:0000256" key="6">
    <source>
        <dbReference type="ARBA" id="ARBA00022989"/>
    </source>
</evidence>
<evidence type="ECO:0000313" key="13">
    <source>
        <dbReference type="Proteomes" id="UP001353858"/>
    </source>
</evidence>
<feature type="transmembrane region" description="Helical" evidence="10">
    <location>
        <begin position="325"/>
        <end position="348"/>
    </location>
</feature>
<sequence length="440" mass="48752">MQFAWASSSIPKLLGNESYVTVTKEEAKWISNSYMIGDVVGGFFSFVIFNNISRKLSLYVSCLPVLASLVGILFANSTLVLYFARFIGGVGRNMNLVAIPMYIGEIANPEIRGALGTFTNIFINLGMICVTAITTYVSIRASAIVGVVVATTALALIHFVPESPYYLLMVSRKDDAKKSLQVLRQSKEVDKELDDLEVSIKKQMEQSESLVKKFSQLFTVRANLKAAFIAIFLKSLQMLTGVSVVIMHCHAIFEQATGSISPDVSTLIYYGVMFATCFFSTSIIDKFERRTLMVISCFLTWLVLTVQGIYFYLNMHGYDLTFLTWLSIFDLIFFSVAYRIGLGTVTFIMCSEIFAVNVKVAGVALSNVAFSLSSLIANIIFDYTEDSFGIHTPFWIFGGLAAVGAIFSAFVLPETKGKTLDEIQQMLASSKKRKEKNVIC</sequence>
<dbReference type="GO" id="GO:0022857">
    <property type="term" value="F:transmembrane transporter activity"/>
    <property type="evidence" value="ECO:0007669"/>
    <property type="project" value="InterPro"/>
</dbReference>
<reference evidence="13" key="1">
    <citation type="submission" date="2023-01" db="EMBL/GenBank/DDBJ databases">
        <title>Key to firefly adult light organ development and bioluminescence: homeobox transcription factors regulate luciferase expression and transportation to peroxisome.</title>
        <authorList>
            <person name="Fu X."/>
        </authorList>
    </citation>
    <scope>NUCLEOTIDE SEQUENCE [LARGE SCALE GENOMIC DNA]</scope>
</reference>
<feature type="transmembrane region" description="Helical" evidence="10">
    <location>
        <begin position="143"/>
        <end position="168"/>
    </location>
</feature>
<feature type="transmembrane region" description="Helical" evidence="10">
    <location>
        <begin position="360"/>
        <end position="381"/>
    </location>
</feature>
<dbReference type="PRINTS" id="PR00171">
    <property type="entry name" value="SUGRTRNSPORT"/>
</dbReference>
<proteinExistence type="predicted"/>
<evidence type="ECO:0000313" key="12">
    <source>
        <dbReference type="EMBL" id="KAK4883218.1"/>
    </source>
</evidence>
<evidence type="ECO:0000259" key="11">
    <source>
        <dbReference type="PROSITE" id="PS50850"/>
    </source>
</evidence>
<feature type="transmembrane region" description="Helical" evidence="10">
    <location>
        <begin position="226"/>
        <end position="247"/>
    </location>
</feature>
<dbReference type="Gene3D" id="1.20.1250.20">
    <property type="entry name" value="MFS general substrate transporter like domains"/>
    <property type="match status" value="1"/>
</dbReference>
<gene>
    <name evidence="12" type="ORF">RN001_006537</name>
</gene>
<feature type="transmembrane region" description="Helical" evidence="10">
    <location>
        <begin position="267"/>
        <end position="284"/>
    </location>
</feature>
<evidence type="ECO:0000256" key="7">
    <source>
        <dbReference type="ARBA" id="ARBA00023136"/>
    </source>
</evidence>
<feature type="transmembrane region" description="Helical" evidence="10">
    <location>
        <begin position="115"/>
        <end position="137"/>
    </location>
</feature>
<keyword evidence="13" id="KW-1185">Reference proteome</keyword>
<dbReference type="EMBL" id="JARPUR010000002">
    <property type="protein sequence ID" value="KAK4883218.1"/>
    <property type="molecule type" value="Genomic_DNA"/>
</dbReference>
<accession>A0AAN7QL14</accession>
<evidence type="ECO:0000256" key="10">
    <source>
        <dbReference type="SAM" id="Phobius"/>
    </source>
</evidence>
<keyword evidence="9" id="KW-0175">Coiled coil</keyword>
<feature type="transmembrane region" description="Helical" evidence="10">
    <location>
        <begin position="29"/>
        <end position="49"/>
    </location>
</feature>
<name>A0AAN7QL14_9COLE</name>
<feature type="transmembrane region" description="Helical" evidence="10">
    <location>
        <begin position="56"/>
        <end position="76"/>
    </location>
</feature>
<evidence type="ECO:0000256" key="5">
    <source>
        <dbReference type="ARBA" id="ARBA00022692"/>
    </source>
</evidence>
<feature type="transmembrane region" description="Helical" evidence="10">
    <location>
        <begin position="393"/>
        <end position="412"/>
    </location>
</feature>
<dbReference type="AlphaFoldDB" id="A0AAN7QL14"/>
<dbReference type="InterPro" id="IPR003663">
    <property type="entry name" value="Sugar/inositol_transpt"/>
</dbReference>
<keyword evidence="6 10" id="KW-1133">Transmembrane helix</keyword>
<keyword evidence="5 10" id="KW-0812">Transmembrane</keyword>
<protein>
    <recommendedName>
        <fullName evidence="11">Major facilitator superfamily (MFS) profile domain-containing protein</fullName>
    </recommendedName>
</protein>
<dbReference type="PANTHER" id="PTHR48021:SF46">
    <property type="entry name" value="MAJOR FACILITATOR SUPERFAMILY (MFS) PROFILE DOMAIN-CONTAINING PROTEIN"/>
    <property type="match status" value="1"/>
</dbReference>
<dbReference type="FunFam" id="1.20.1250.20:FF:000218">
    <property type="entry name" value="facilitated trehalose transporter Tret1"/>
    <property type="match status" value="1"/>
</dbReference>
<dbReference type="PANTHER" id="PTHR48021">
    <property type="match status" value="1"/>
</dbReference>
<evidence type="ECO:0000256" key="9">
    <source>
        <dbReference type="SAM" id="Coils"/>
    </source>
</evidence>
<keyword evidence="7 10" id="KW-0472">Membrane</keyword>
<keyword evidence="4" id="KW-0762">Sugar transport</keyword>
<feature type="domain" description="Major facilitator superfamily (MFS) profile" evidence="11">
    <location>
        <begin position="1"/>
        <end position="416"/>
    </location>
</feature>
<dbReference type="InterPro" id="IPR005828">
    <property type="entry name" value="MFS_sugar_transport-like"/>
</dbReference>
<dbReference type="SUPFAM" id="SSF103473">
    <property type="entry name" value="MFS general substrate transporter"/>
    <property type="match status" value="1"/>
</dbReference>
<dbReference type="InterPro" id="IPR050549">
    <property type="entry name" value="MFS_Trehalose_Transporter"/>
</dbReference>
<evidence type="ECO:0000256" key="2">
    <source>
        <dbReference type="ARBA" id="ARBA00022448"/>
    </source>
</evidence>
<evidence type="ECO:0000256" key="4">
    <source>
        <dbReference type="ARBA" id="ARBA00022597"/>
    </source>
</evidence>
<dbReference type="Proteomes" id="UP001353858">
    <property type="component" value="Unassembled WGS sequence"/>
</dbReference>
<feature type="coiled-coil region" evidence="9">
    <location>
        <begin position="186"/>
        <end position="213"/>
    </location>
</feature>
<organism evidence="12 13">
    <name type="scientific">Aquatica leii</name>
    <dbReference type="NCBI Taxonomy" id="1421715"/>
    <lineage>
        <taxon>Eukaryota</taxon>
        <taxon>Metazoa</taxon>
        <taxon>Ecdysozoa</taxon>
        <taxon>Arthropoda</taxon>
        <taxon>Hexapoda</taxon>
        <taxon>Insecta</taxon>
        <taxon>Pterygota</taxon>
        <taxon>Neoptera</taxon>
        <taxon>Endopterygota</taxon>
        <taxon>Coleoptera</taxon>
        <taxon>Polyphaga</taxon>
        <taxon>Elateriformia</taxon>
        <taxon>Elateroidea</taxon>
        <taxon>Lampyridae</taxon>
        <taxon>Luciolinae</taxon>
        <taxon>Aquatica</taxon>
    </lineage>
</organism>
<comment type="subcellular location">
    <subcellularLocation>
        <location evidence="1">Cell membrane</location>
        <topology evidence="1">Multi-pass membrane protein</topology>
    </subcellularLocation>
</comment>
<dbReference type="InterPro" id="IPR036259">
    <property type="entry name" value="MFS_trans_sf"/>
</dbReference>
<comment type="caution">
    <text evidence="12">The sequence shown here is derived from an EMBL/GenBank/DDBJ whole genome shotgun (WGS) entry which is preliminary data.</text>
</comment>
<evidence type="ECO:0000256" key="3">
    <source>
        <dbReference type="ARBA" id="ARBA00022475"/>
    </source>
</evidence>
<keyword evidence="3" id="KW-1003">Cell membrane</keyword>
<dbReference type="PROSITE" id="PS50850">
    <property type="entry name" value="MFS"/>
    <property type="match status" value="1"/>
</dbReference>
<feature type="transmembrane region" description="Helical" evidence="10">
    <location>
        <begin position="291"/>
        <end position="313"/>
    </location>
</feature>
<dbReference type="Pfam" id="PF00083">
    <property type="entry name" value="Sugar_tr"/>
    <property type="match status" value="1"/>
</dbReference>
<evidence type="ECO:0000256" key="8">
    <source>
        <dbReference type="ARBA" id="ARBA00023180"/>
    </source>
</evidence>
<dbReference type="GO" id="GO:0005886">
    <property type="term" value="C:plasma membrane"/>
    <property type="evidence" value="ECO:0007669"/>
    <property type="project" value="UniProtKB-SubCell"/>
</dbReference>
<evidence type="ECO:0000256" key="1">
    <source>
        <dbReference type="ARBA" id="ARBA00004651"/>
    </source>
</evidence>
<keyword evidence="2" id="KW-0813">Transport</keyword>
<keyword evidence="8" id="KW-0325">Glycoprotein</keyword>